<proteinExistence type="predicted"/>
<sequence length="174" mass="19632">MILVDHEIRALCEAGMVSPFDPDLINPASLDVRLGPNIMIETPNSPSLQKRSIADYCEESPYLIDPSEWFLGETLELFNIPRSLAAKFVLKSSRAREGINHLYAGFADPRFHNSVLTLEIVNVRRFHPVPIWPGMLIGQLIFWRLSDEPERDYSVTGRYNDCLTVTASKDAGKS</sequence>
<dbReference type="eggNOG" id="COG0717">
    <property type="taxonomic scope" value="Bacteria"/>
</dbReference>
<dbReference type="Gene3D" id="2.70.40.10">
    <property type="match status" value="1"/>
</dbReference>
<dbReference type="GO" id="GO:0015949">
    <property type="term" value="P:nucleobase-containing small molecule interconversion"/>
    <property type="evidence" value="ECO:0007669"/>
    <property type="project" value="TreeGrafter"/>
</dbReference>
<dbReference type="GeneID" id="72429555"/>
<dbReference type="AlphaFoldDB" id="A0A0H3K162"/>
<protein>
    <submittedName>
        <fullName evidence="3">dCTP deaminase</fullName>
    </submittedName>
</protein>
<dbReference type="PANTHER" id="PTHR42680">
    <property type="entry name" value="DCTP DEAMINASE"/>
    <property type="match status" value="1"/>
</dbReference>
<dbReference type="SUPFAM" id="SSF51283">
    <property type="entry name" value="dUTPase-like"/>
    <property type="match status" value="1"/>
</dbReference>
<dbReference type="Proteomes" id="UP000001175">
    <property type="component" value="Chromosome"/>
</dbReference>
<dbReference type="KEGG" id="syc:syc0813_d"/>
<dbReference type="InterPro" id="IPR011962">
    <property type="entry name" value="dCTP_deaminase"/>
</dbReference>
<evidence type="ECO:0000256" key="2">
    <source>
        <dbReference type="ARBA" id="ARBA00023080"/>
    </source>
</evidence>
<dbReference type="RefSeq" id="WP_011243125.1">
    <property type="nucleotide sequence ID" value="NZ_CP085785.1"/>
</dbReference>
<organism evidence="3 4">
    <name type="scientific">Synechococcus sp. (strain ATCC 27144 / PCC 6301 / SAUG 1402/1)</name>
    <name type="common">Anacystis nidulans</name>
    <dbReference type="NCBI Taxonomy" id="269084"/>
    <lineage>
        <taxon>Bacteria</taxon>
        <taxon>Bacillati</taxon>
        <taxon>Cyanobacteriota</taxon>
        <taxon>Cyanophyceae</taxon>
        <taxon>Synechococcales</taxon>
        <taxon>Synechococcaceae</taxon>
        <taxon>Synechococcus</taxon>
    </lineage>
</organism>
<dbReference type="Pfam" id="PF22769">
    <property type="entry name" value="DCD"/>
    <property type="match status" value="1"/>
</dbReference>
<keyword evidence="1" id="KW-0378">Hydrolase</keyword>
<keyword evidence="2" id="KW-0546">Nucleotide metabolism</keyword>
<evidence type="ECO:0000256" key="1">
    <source>
        <dbReference type="ARBA" id="ARBA00022801"/>
    </source>
</evidence>
<reference evidence="3 4" key="1">
    <citation type="journal article" date="2007" name="Photosyn. Res.">
        <title>Complete nucleotide sequence of the freshwater unicellular cyanobacterium Synechococcus elongatus PCC 6301 chromosome: gene content and organization.</title>
        <authorList>
            <person name="Sugita C."/>
            <person name="Ogata K."/>
            <person name="Shikata M."/>
            <person name="Jikuya H."/>
            <person name="Takano J."/>
            <person name="Furumichi M."/>
            <person name="Kanehisa M."/>
            <person name="Omata T."/>
            <person name="Sugiura M."/>
            <person name="Sugita M."/>
        </authorList>
    </citation>
    <scope>NUCLEOTIDE SEQUENCE [LARGE SCALE GENOMIC DNA]</scope>
    <source>
        <strain evidence="4">ATCC 27144 / PCC 6301 / SAUG 1402/1</strain>
    </source>
</reference>
<evidence type="ECO:0000313" key="4">
    <source>
        <dbReference type="Proteomes" id="UP000001175"/>
    </source>
</evidence>
<dbReference type="PANTHER" id="PTHR42680:SF3">
    <property type="entry name" value="DCTP DEAMINASE"/>
    <property type="match status" value="1"/>
</dbReference>
<gene>
    <name evidence="3" type="primary">dcd</name>
    <name evidence="3" type="ordered locus">syc0813_d</name>
</gene>
<dbReference type="InterPro" id="IPR033704">
    <property type="entry name" value="dUTPase_trimeric"/>
</dbReference>
<dbReference type="EMBL" id="AP008231">
    <property type="protein sequence ID" value="BAD79003.1"/>
    <property type="molecule type" value="Genomic_DNA"/>
</dbReference>
<dbReference type="GO" id="GO:0006229">
    <property type="term" value="P:dUTP biosynthetic process"/>
    <property type="evidence" value="ECO:0007669"/>
    <property type="project" value="InterPro"/>
</dbReference>
<accession>A0A0H3K162</accession>
<name>A0A0H3K162_SYNP6</name>
<evidence type="ECO:0000313" key="3">
    <source>
        <dbReference type="EMBL" id="BAD79003.1"/>
    </source>
</evidence>
<dbReference type="InterPro" id="IPR036157">
    <property type="entry name" value="dUTPase-like_sf"/>
</dbReference>
<dbReference type="GO" id="GO:0008829">
    <property type="term" value="F:dCTP deaminase activity"/>
    <property type="evidence" value="ECO:0007669"/>
    <property type="project" value="InterPro"/>
</dbReference>
<dbReference type="CDD" id="cd07557">
    <property type="entry name" value="trimeric_dUTPase"/>
    <property type="match status" value="1"/>
</dbReference>